<dbReference type="EMBL" id="UINC01035448">
    <property type="protein sequence ID" value="SVB27863.1"/>
    <property type="molecule type" value="Genomic_DNA"/>
</dbReference>
<dbReference type="GO" id="GO:0016881">
    <property type="term" value="F:acid-amino acid ligase activity"/>
    <property type="evidence" value="ECO:0007669"/>
    <property type="project" value="InterPro"/>
</dbReference>
<feature type="domain" description="Mur ligase C-terminal" evidence="4">
    <location>
        <begin position="40"/>
        <end position="162"/>
    </location>
</feature>
<reference evidence="5" key="1">
    <citation type="submission" date="2018-05" db="EMBL/GenBank/DDBJ databases">
        <authorList>
            <person name="Lanie J.A."/>
            <person name="Ng W.-L."/>
            <person name="Kazmierczak K.M."/>
            <person name="Andrzejewski T.M."/>
            <person name="Davidsen T.M."/>
            <person name="Wayne K.J."/>
            <person name="Tettelin H."/>
            <person name="Glass J.I."/>
            <person name="Rusch D."/>
            <person name="Podicherti R."/>
            <person name="Tsui H.-C.T."/>
            <person name="Winkler M.E."/>
        </authorList>
    </citation>
    <scope>NUCLEOTIDE SEQUENCE</scope>
</reference>
<evidence type="ECO:0000256" key="2">
    <source>
        <dbReference type="ARBA" id="ARBA00022741"/>
    </source>
</evidence>
<dbReference type="Gene3D" id="3.90.190.20">
    <property type="entry name" value="Mur ligase, C-terminal domain"/>
    <property type="match status" value="1"/>
</dbReference>
<dbReference type="PANTHER" id="PTHR43024:SF1">
    <property type="entry name" value="UDP-N-ACETYLMURAMOYL-TRIPEPTIDE--D-ALANYL-D-ALANINE LIGASE"/>
    <property type="match status" value="1"/>
</dbReference>
<evidence type="ECO:0000313" key="5">
    <source>
        <dbReference type="EMBL" id="SVB27863.1"/>
    </source>
</evidence>
<keyword evidence="2" id="KW-0547">Nucleotide-binding</keyword>
<evidence type="ECO:0000256" key="3">
    <source>
        <dbReference type="ARBA" id="ARBA00022840"/>
    </source>
</evidence>
<dbReference type="Pfam" id="PF02875">
    <property type="entry name" value="Mur_ligase_C"/>
    <property type="match status" value="1"/>
</dbReference>
<keyword evidence="1" id="KW-0436">Ligase</keyword>
<dbReference type="GO" id="GO:0005524">
    <property type="term" value="F:ATP binding"/>
    <property type="evidence" value="ECO:0007669"/>
    <property type="project" value="UniProtKB-KW"/>
</dbReference>
<evidence type="ECO:0000256" key="1">
    <source>
        <dbReference type="ARBA" id="ARBA00022598"/>
    </source>
</evidence>
<accession>A0A382CRC2</accession>
<dbReference type="InterPro" id="IPR051046">
    <property type="entry name" value="MurCDEF_CellWall_CoF430Synth"/>
</dbReference>
<dbReference type="SUPFAM" id="SSF53244">
    <property type="entry name" value="MurD-like peptide ligases, peptide-binding domain"/>
    <property type="match status" value="1"/>
</dbReference>
<feature type="non-terminal residue" evidence="5">
    <location>
        <position position="1"/>
    </location>
</feature>
<evidence type="ECO:0000259" key="4">
    <source>
        <dbReference type="Pfam" id="PF02875"/>
    </source>
</evidence>
<keyword evidence="3" id="KW-0067">ATP-binding</keyword>
<name>A0A382CRC2_9ZZZZ</name>
<dbReference type="InterPro" id="IPR004101">
    <property type="entry name" value="Mur_ligase_C"/>
</dbReference>
<dbReference type="InterPro" id="IPR036615">
    <property type="entry name" value="Mur_ligase_C_dom_sf"/>
</dbReference>
<proteinExistence type="predicted"/>
<gene>
    <name evidence="5" type="ORF">METZ01_LOCUS180717</name>
</gene>
<dbReference type="PANTHER" id="PTHR43024">
    <property type="entry name" value="UDP-N-ACETYLMURAMOYL-TRIPEPTIDE--D-ALANYL-D-ALANINE LIGASE"/>
    <property type="match status" value="1"/>
</dbReference>
<sequence length="176" mass="19575">ESQNLSFAKNTLAVASIAITLGISWTDLQQKILSFSPLPGRCQVKQYNSITVIDDTYNANLESSLAALDYLNAFSGNGRKIFVFGDMYELGKSSQEQHEKVGNKCSEYELDAVYTIGKESIITNSVLQNIPINAHFRIPDELITTLKDNLQTGDKVLFKGSRGMEMERIIEGVFLN</sequence>
<protein>
    <recommendedName>
        <fullName evidence="4">Mur ligase C-terminal domain-containing protein</fullName>
    </recommendedName>
</protein>
<dbReference type="AlphaFoldDB" id="A0A382CRC2"/>
<organism evidence="5">
    <name type="scientific">marine metagenome</name>
    <dbReference type="NCBI Taxonomy" id="408172"/>
    <lineage>
        <taxon>unclassified sequences</taxon>
        <taxon>metagenomes</taxon>
        <taxon>ecological metagenomes</taxon>
    </lineage>
</organism>